<name>A0AAN9Q2L6_CLITE</name>
<feature type="region of interest" description="Disordered" evidence="1">
    <location>
        <begin position="33"/>
        <end position="55"/>
    </location>
</feature>
<proteinExistence type="predicted"/>
<reference evidence="2 3" key="1">
    <citation type="submission" date="2024-01" db="EMBL/GenBank/DDBJ databases">
        <title>The genomes of 5 underutilized Papilionoideae crops provide insights into root nodulation and disease resistance.</title>
        <authorList>
            <person name="Yuan L."/>
        </authorList>
    </citation>
    <scope>NUCLEOTIDE SEQUENCE [LARGE SCALE GENOMIC DNA]</scope>
    <source>
        <strain evidence="2">LY-2023</strain>
        <tissue evidence="2">Leaf</tissue>
    </source>
</reference>
<dbReference type="Proteomes" id="UP001359559">
    <property type="component" value="Unassembled WGS sequence"/>
</dbReference>
<gene>
    <name evidence="2" type="ORF">RJT34_00301</name>
</gene>
<dbReference type="EMBL" id="JAYKXN010000001">
    <property type="protein sequence ID" value="KAK7316668.1"/>
    <property type="molecule type" value="Genomic_DNA"/>
</dbReference>
<evidence type="ECO:0000256" key="1">
    <source>
        <dbReference type="SAM" id="MobiDB-lite"/>
    </source>
</evidence>
<accession>A0AAN9Q2L6</accession>
<evidence type="ECO:0000313" key="2">
    <source>
        <dbReference type="EMBL" id="KAK7316668.1"/>
    </source>
</evidence>
<feature type="compositionally biased region" description="Basic and acidic residues" evidence="1">
    <location>
        <begin position="40"/>
        <end position="52"/>
    </location>
</feature>
<comment type="caution">
    <text evidence="2">The sequence shown here is derived from an EMBL/GenBank/DDBJ whole genome shotgun (WGS) entry which is preliminary data.</text>
</comment>
<keyword evidence="3" id="KW-1185">Reference proteome</keyword>
<organism evidence="2 3">
    <name type="scientific">Clitoria ternatea</name>
    <name type="common">Butterfly pea</name>
    <dbReference type="NCBI Taxonomy" id="43366"/>
    <lineage>
        <taxon>Eukaryota</taxon>
        <taxon>Viridiplantae</taxon>
        <taxon>Streptophyta</taxon>
        <taxon>Embryophyta</taxon>
        <taxon>Tracheophyta</taxon>
        <taxon>Spermatophyta</taxon>
        <taxon>Magnoliopsida</taxon>
        <taxon>eudicotyledons</taxon>
        <taxon>Gunneridae</taxon>
        <taxon>Pentapetalae</taxon>
        <taxon>rosids</taxon>
        <taxon>fabids</taxon>
        <taxon>Fabales</taxon>
        <taxon>Fabaceae</taxon>
        <taxon>Papilionoideae</taxon>
        <taxon>50 kb inversion clade</taxon>
        <taxon>NPAAA clade</taxon>
        <taxon>indigoferoid/millettioid clade</taxon>
        <taxon>Phaseoleae</taxon>
        <taxon>Clitoria</taxon>
    </lineage>
</organism>
<evidence type="ECO:0000313" key="3">
    <source>
        <dbReference type="Proteomes" id="UP001359559"/>
    </source>
</evidence>
<dbReference type="AlphaFoldDB" id="A0AAN9Q2L6"/>
<sequence length="77" mass="8750">MQLSSKLKLPEPVHAARFSEKKFNRPVTIRLRNRVGQSDEAERQSSAVDRKGSGGFCRCLTTRKSCEKKRGQWNGKS</sequence>
<protein>
    <submittedName>
        <fullName evidence="2">Uncharacterized protein</fullName>
    </submittedName>
</protein>